<gene>
    <name evidence="3" type="ORF">A3E39_04530</name>
</gene>
<dbReference type="GO" id="GO:0016020">
    <property type="term" value="C:membrane"/>
    <property type="evidence" value="ECO:0007669"/>
    <property type="project" value="UniProtKB-SubCell"/>
</dbReference>
<keyword evidence="1" id="KW-0472">Membrane</keyword>
<comment type="caution">
    <text evidence="3">The sequence shown here is derived from an EMBL/GenBank/DDBJ whole genome shotgun (WGS) entry which is preliminary data.</text>
</comment>
<dbReference type="Gene3D" id="1.20.144.10">
    <property type="entry name" value="Phosphatidic acid phosphatase type 2/haloperoxidase"/>
    <property type="match status" value="1"/>
</dbReference>
<keyword evidence="1" id="KW-0812">Transmembrane</keyword>
<feature type="domain" description="Inositolphosphotransferase Aur1/Ipt1" evidence="2">
    <location>
        <begin position="56"/>
        <end position="189"/>
    </location>
</feature>
<feature type="transmembrane region" description="Helical" evidence="1">
    <location>
        <begin position="153"/>
        <end position="169"/>
    </location>
</feature>
<dbReference type="AlphaFoldDB" id="A0A1F7UM90"/>
<evidence type="ECO:0000313" key="4">
    <source>
        <dbReference type="Proteomes" id="UP000176603"/>
    </source>
</evidence>
<evidence type="ECO:0000259" key="2">
    <source>
        <dbReference type="Pfam" id="PF14378"/>
    </source>
</evidence>
<feature type="non-terminal residue" evidence="3">
    <location>
        <position position="1"/>
    </location>
</feature>
<organism evidence="3 4">
    <name type="scientific">Candidatus Uhrbacteria bacterium RIFCSPHIGHO2_12_FULL_60_25</name>
    <dbReference type="NCBI Taxonomy" id="1802399"/>
    <lineage>
        <taxon>Bacteria</taxon>
        <taxon>Candidatus Uhriibacteriota</taxon>
    </lineage>
</organism>
<sequence>VHNLEKKIDLAPRWLTIPATHAVFYGLYMATNRFQLSRPRTLPFCVSEEAIPFVGWTSYVYLTILLVLPVTMCLMPKPGFGRAVVSGMGLVALHIAIFVLFPTAYPRPTGPSGHAITDLIWKADAPANAFPSLHVAISFYLAFALVRMGRRTVGTILLAWAAVISVSTMTVKQHYALDSVAAIVIAFVASRRVRPYGTQTLS</sequence>
<protein>
    <recommendedName>
        <fullName evidence="2">Inositolphosphotransferase Aur1/Ipt1 domain-containing protein</fullName>
    </recommendedName>
</protein>
<feature type="transmembrane region" description="Helical" evidence="1">
    <location>
        <begin position="125"/>
        <end position="146"/>
    </location>
</feature>
<dbReference type="SUPFAM" id="SSF48317">
    <property type="entry name" value="Acid phosphatase/Vanadium-dependent haloperoxidase"/>
    <property type="match status" value="1"/>
</dbReference>
<reference evidence="3 4" key="1">
    <citation type="journal article" date="2016" name="Nat. Commun.">
        <title>Thousands of microbial genomes shed light on interconnected biogeochemical processes in an aquifer system.</title>
        <authorList>
            <person name="Anantharaman K."/>
            <person name="Brown C.T."/>
            <person name="Hug L.A."/>
            <person name="Sharon I."/>
            <person name="Castelle C.J."/>
            <person name="Probst A.J."/>
            <person name="Thomas B.C."/>
            <person name="Singh A."/>
            <person name="Wilkins M.J."/>
            <person name="Karaoz U."/>
            <person name="Brodie E.L."/>
            <person name="Williams K.H."/>
            <person name="Hubbard S.S."/>
            <person name="Banfield J.F."/>
        </authorList>
    </citation>
    <scope>NUCLEOTIDE SEQUENCE [LARGE SCALE GENOMIC DNA]</scope>
</reference>
<name>A0A1F7UM90_9BACT</name>
<dbReference type="Pfam" id="PF14378">
    <property type="entry name" value="PAP2_3"/>
    <property type="match status" value="1"/>
</dbReference>
<feature type="transmembrane region" description="Helical" evidence="1">
    <location>
        <begin position="83"/>
        <end position="105"/>
    </location>
</feature>
<dbReference type="InterPro" id="IPR036938">
    <property type="entry name" value="PAP2/HPO_sf"/>
</dbReference>
<evidence type="ECO:0000256" key="1">
    <source>
        <dbReference type="SAM" id="Phobius"/>
    </source>
</evidence>
<evidence type="ECO:0000313" key="3">
    <source>
        <dbReference type="EMBL" id="OGL79396.1"/>
    </source>
</evidence>
<proteinExistence type="predicted"/>
<feature type="transmembrane region" description="Helical" evidence="1">
    <location>
        <begin position="50"/>
        <end position="71"/>
    </location>
</feature>
<dbReference type="InterPro" id="IPR026841">
    <property type="entry name" value="Aur1/Ipt1"/>
</dbReference>
<accession>A0A1F7UM90</accession>
<keyword evidence="1" id="KW-1133">Transmembrane helix</keyword>
<feature type="transmembrane region" description="Helical" evidence="1">
    <location>
        <begin position="12"/>
        <end position="30"/>
    </location>
</feature>
<dbReference type="Proteomes" id="UP000176603">
    <property type="component" value="Unassembled WGS sequence"/>
</dbReference>
<dbReference type="EMBL" id="MGEH01000010">
    <property type="protein sequence ID" value="OGL79396.1"/>
    <property type="molecule type" value="Genomic_DNA"/>
</dbReference>
<dbReference type="STRING" id="1802399.A3E39_04530"/>